<dbReference type="GO" id="GO:0016036">
    <property type="term" value="P:cellular response to phosphate starvation"/>
    <property type="evidence" value="ECO:0007669"/>
    <property type="project" value="TreeGrafter"/>
</dbReference>
<dbReference type="GO" id="GO:0000155">
    <property type="term" value="F:phosphorelay sensor kinase activity"/>
    <property type="evidence" value="ECO:0007669"/>
    <property type="project" value="InterPro"/>
</dbReference>
<dbReference type="Gene3D" id="1.10.287.130">
    <property type="match status" value="1"/>
</dbReference>
<dbReference type="RefSeq" id="WP_092457458.1">
    <property type="nucleotide sequence ID" value="NZ_FOJI01000021.1"/>
</dbReference>
<protein>
    <recommendedName>
        <fullName evidence="3">histidine kinase</fullName>
        <ecNumber evidence="3">2.7.13.3</ecNumber>
    </recommendedName>
</protein>
<dbReference type="SUPFAM" id="SSF55874">
    <property type="entry name" value="ATPase domain of HSP90 chaperone/DNA topoisomerase II/histidine kinase"/>
    <property type="match status" value="1"/>
</dbReference>
<keyword evidence="15" id="KW-1185">Reference proteome</keyword>
<dbReference type="SMART" id="SM00387">
    <property type="entry name" value="HATPase_c"/>
    <property type="match status" value="1"/>
</dbReference>
<dbReference type="EMBL" id="FOJI01000021">
    <property type="protein sequence ID" value="SEW43734.1"/>
    <property type="molecule type" value="Genomic_DNA"/>
</dbReference>
<keyword evidence="4" id="KW-1003">Cell membrane</keyword>
<evidence type="ECO:0000256" key="3">
    <source>
        <dbReference type="ARBA" id="ARBA00012438"/>
    </source>
</evidence>
<dbReference type="GO" id="GO:0004721">
    <property type="term" value="F:phosphoprotein phosphatase activity"/>
    <property type="evidence" value="ECO:0007669"/>
    <property type="project" value="TreeGrafter"/>
</dbReference>
<dbReference type="OrthoDB" id="9773956at2"/>
<evidence type="ECO:0000256" key="12">
    <source>
        <dbReference type="SAM" id="Phobius"/>
    </source>
</evidence>
<dbReference type="InterPro" id="IPR050351">
    <property type="entry name" value="BphY/WalK/GraS-like"/>
</dbReference>
<evidence type="ECO:0000256" key="7">
    <source>
        <dbReference type="ARBA" id="ARBA00022692"/>
    </source>
</evidence>
<dbReference type="PANTHER" id="PTHR45453">
    <property type="entry name" value="PHOSPHATE REGULON SENSOR PROTEIN PHOR"/>
    <property type="match status" value="1"/>
</dbReference>
<dbReference type="InterPro" id="IPR036097">
    <property type="entry name" value="HisK_dim/P_sf"/>
</dbReference>
<evidence type="ECO:0000259" key="13">
    <source>
        <dbReference type="PROSITE" id="PS50109"/>
    </source>
</evidence>
<dbReference type="PANTHER" id="PTHR45453:SF2">
    <property type="entry name" value="HISTIDINE KINASE"/>
    <property type="match status" value="1"/>
</dbReference>
<dbReference type="InterPro" id="IPR003594">
    <property type="entry name" value="HATPase_dom"/>
</dbReference>
<gene>
    <name evidence="14" type="ORF">SAMN05421659_12148</name>
</gene>
<comment type="subcellular location">
    <subcellularLocation>
        <location evidence="2">Cell membrane</location>
        <topology evidence="2">Multi-pass membrane protein</topology>
    </subcellularLocation>
</comment>
<evidence type="ECO:0000256" key="10">
    <source>
        <dbReference type="ARBA" id="ARBA00023012"/>
    </source>
</evidence>
<evidence type="ECO:0000256" key="2">
    <source>
        <dbReference type="ARBA" id="ARBA00004651"/>
    </source>
</evidence>
<dbReference type="Gene3D" id="3.30.565.10">
    <property type="entry name" value="Histidine kinase-like ATPase, C-terminal domain"/>
    <property type="match status" value="1"/>
</dbReference>
<dbReference type="FunFam" id="3.30.565.10:FF:000006">
    <property type="entry name" value="Sensor histidine kinase WalK"/>
    <property type="match status" value="1"/>
</dbReference>
<evidence type="ECO:0000256" key="9">
    <source>
        <dbReference type="ARBA" id="ARBA00022989"/>
    </source>
</evidence>
<dbReference type="Proteomes" id="UP000199701">
    <property type="component" value="Unassembled WGS sequence"/>
</dbReference>
<evidence type="ECO:0000256" key="1">
    <source>
        <dbReference type="ARBA" id="ARBA00000085"/>
    </source>
</evidence>
<name>A0A1I0RR18_9FIRM</name>
<dbReference type="PRINTS" id="PR00344">
    <property type="entry name" value="BCTRLSENSOR"/>
</dbReference>
<evidence type="ECO:0000313" key="14">
    <source>
        <dbReference type="EMBL" id="SEW43734.1"/>
    </source>
</evidence>
<dbReference type="InterPro" id="IPR003661">
    <property type="entry name" value="HisK_dim/P_dom"/>
</dbReference>
<dbReference type="Pfam" id="PF02518">
    <property type="entry name" value="HATPase_c"/>
    <property type="match status" value="1"/>
</dbReference>
<keyword evidence="8 14" id="KW-0418">Kinase</keyword>
<keyword evidence="7 12" id="KW-0812">Transmembrane</keyword>
<comment type="catalytic activity">
    <reaction evidence="1">
        <text>ATP + protein L-histidine = ADP + protein N-phospho-L-histidine.</text>
        <dbReference type="EC" id="2.7.13.3"/>
    </reaction>
</comment>
<organism evidence="14 15">
    <name type="scientific">[Clostridium] fimetarium</name>
    <dbReference type="NCBI Taxonomy" id="99656"/>
    <lineage>
        <taxon>Bacteria</taxon>
        <taxon>Bacillati</taxon>
        <taxon>Bacillota</taxon>
        <taxon>Clostridia</taxon>
        <taxon>Lachnospirales</taxon>
        <taxon>Lachnospiraceae</taxon>
    </lineage>
</organism>
<keyword evidence="6" id="KW-0808">Transferase</keyword>
<dbReference type="PROSITE" id="PS50109">
    <property type="entry name" value="HIS_KIN"/>
    <property type="match status" value="1"/>
</dbReference>
<evidence type="ECO:0000313" key="15">
    <source>
        <dbReference type="Proteomes" id="UP000199701"/>
    </source>
</evidence>
<dbReference type="InterPro" id="IPR004358">
    <property type="entry name" value="Sig_transdc_His_kin-like_C"/>
</dbReference>
<sequence length="461" mass="52226">MTIKKQWLLVLILIAIFSVCVNSFVLSTLTNRYFKDYIKENYQKHFDEIVEYSTIALKEKDLSVNQIVIELETHLIDPITRIKVYDQNGILIADVSADNQTVSGKGMMNGMMSRMKESQLEEVDHAEILDGNEVIGQINITKYSSAENSTAAWMFQSSLIKNSLYSMGIVLTFAIIIGILVSKKMSKDLINTANMAQNIDIGNDTPNYHSKVKEIRVIQQSLELSKTRLKLKQKSRKALIDQLIHQTRTPLTILRTHLEGIEDGVIDMTPEEIKTCENQIENITFIITNMSGMIDAEKQIEELHVEEFEMSQVIKQIVNGLKVQFEKKKIALKVTGQPKVMISTDKYKLSQVIYNILTNAYKFTKPNGTVRLYYQLTSENLILTIEDNGPGICEEDQAKIFDAYYKVDISGNMVGEGIGLFVANEILTSINGSITVESKLNKGSKFIIVIPRQFVLKEEEV</sequence>
<dbReference type="AlphaFoldDB" id="A0A1I0RR18"/>
<dbReference type="STRING" id="99656.SAMN05421659_12148"/>
<dbReference type="SMART" id="SM00388">
    <property type="entry name" value="HisKA"/>
    <property type="match status" value="1"/>
</dbReference>
<dbReference type="GO" id="GO:0005886">
    <property type="term" value="C:plasma membrane"/>
    <property type="evidence" value="ECO:0007669"/>
    <property type="project" value="UniProtKB-SubCell"/>
</dbReference>
<evidence type="ECO:0000256" key="8">
    <source>
        <dbReference type="ARBA" id="ARBA00022777"/>
    </source>
</evidence>
<proteinExistence type="predicted"/>
<feature type="domain" description="Histidine kinase" evidence="13">
    <location>
        <begin position="242"/>
        <end position="454"/>
    </location>
</feature>
<keyword evidence="11 12" id="KW-0472">Membrane</keyword>
<keyword evidence="5" id="KW-0597">Phosphoprotein</keyword>
<dbReference type="InterPro" id="IPR036890">
    <property type="entry name" value="HATPase_C_sf"/>
</dbReference>
<evidence type="ECO:0000256" key="5">
    <source>
        <dbReference type="ARBA" id="ARBA00022553"/>
    </source>
</evidence>
<feature type="transmembrane region" description="Helical" evidence="12">
    <location>
        <begin position="164"/>
        <end position="181"/>
    </location>
</feature>
<keyword evidence="9 12" id="KW-1133">Transmembrane helix</keyword>
<dbReference type="SUPFAM" id="SSF47384">
    <property type="entry name" value="Homodimeric domain of signal transducing histidine kinase"/>
    <property type="match status" value="1"/>
</dbReference>
<dbReference type="InterPro" id="IPR005467">
    <property type="entry name" value="His_kinase_dom"/>
</dbReference>
<reference evidence="14 15" key="1">
    <citation type="submission" date="2016-10" db="EMBL/GenBank/DDBJ databases">
        <authorList>
            <person name="de Groot N.N."/>
        </authorList>
    </citation>
    <scope>NUCLEOTIDE SEQUENCE [LARGE SCALE GENOMIC DNA]</scope>
    <source>
        <strain evidence="14 15">DSM 9179</strain>
    </source>
</reference>
<evidence type="ECO:0000256" key="6">
    <source>
        <dbReference type="ARBA" id="ARBA00022679"/>
    </source>
</evidence>
<evidence type="ECO:0000256" key="11">
    <source>
        <dbReference type="ARBA" id="ARBA00023136"/>
    </source>
</evidence>
<dbReference type="EC" id="2.7.13.3" evidence="3"/>
<evidence type="ECO:0000256" key="4">
    <source>
        <dbReference type="ARBA" id="ARBA00022475"/>
    </source>
</evidence>
<keyword evidence="10" id="KW-0902">Two-component regulatory system</keyword>
<accession>A0A1I0RR18</accession>